<comment type="caution">
    <text evidence="2">The sequence shown here is derived from an EMBL/GenBank/DDBJ whole genome shotgun (WGS) entry which is preliminary data.</text>
</comment>
<name>A0A9P5GZ27_9HYPO</name>
<evidence type="ECO:0000313" key="3">
    <source>
        <dbReference type="Proteomes" id="UP000722485"/>
    </source>
</evidence>
<organism evidence="2 3">
    <name type="scientific">Cylindrodendrum hubeiense</name>
    <dbReference type="NCBI Taxonomy" id="595255"/>
    <lineage>
        <taxon>Eukaryota</taxon>
        <taxon>Fungi</taxon>
        <taxon>Dikarya</taxon>
        <taxon>Ascomycota</taxon>
        <taxon>Pezizomycotina</taxon>
        <taxon>Sordariomycetes</taxon>
        <taxon>Hypocreomycetidae</taxon>
        <taxon>Hypocreales</taxon>
        <taxon>Nectriaceae</taxon>
        <taxon>Cylindrodendrum</taxon>
    </lineage>
</organism>
<keyword evidence="3" id="KW-1185">Reference proteome</keyword>
<feature type="compositionally biased region" description="Polar residues" evidence="1">
    <location>
        <begin position="124"/>
        <end position="137"/>
    </location>
</feature>
<reference evidence="2" key="1">
    <citation type="submission" date="2020-03" db="EMBL/GenBank/DDBJ databases">
        <title>Draft Genome Sequence of Cylindrodendrum hubeiense.</title>
        <authorList>
            <person name="Buettner E."/>
            <person name="Kellner H."/>
        </authorList>
    </citation>
    <scope>NUCLEOTIDE SEQUENCE</scope>
    <source>
        <strain evidence="2">IHI 201604</strain>
    </source>
</reference>
<sequence>MVEGRLRCLRRRISLPSLSTASAPPAVSPASTGSGYLNQGAIGRLGSAGISVPGFGIGGGRSSPASQSDSNPPQPPRPGAAPSHMNELQNRFSKLGTSSAPPASSTPPPSQGTTWAQKQAALKTASSFQKDPSSVSFSDAKAAAGTANNFRQRHGEQVASGIQTANGPNQKYGVVDKVGSYTGSHAGQDQGQVAVAPSPPVPGLAGKKKPPPPPPKKRAGLGSATAASGAGSAPPPVPMSTRPQF</sequence>
<dbReference type="OrthoDB" id="3357271at2759"/>
<protein>
    <submittedName>
        <fullName evidence="2">Uncharacterized protein</fullName>
    </submittedName>
</protein>
<proteinExistence type="predicted"/>
<feature type="region of interest" description="Disordered" evidence="1">
    <location>
        <begin position="53"/>
        <end position="245"/>
    </location>
</feature>
<feature type="compositionally biased region" description="Polar residues" evidence="1">
    <location>
        <begin position="181"/>
        <end position="191"/>
    </location>
</feature>
<dbReference type="Proteomes" id="UP000722485">
    <property type="component" value="Unassembled WGS sequence"/>
</dbReference>
<feature type="compositionally biased region" description="Polar residues" evidence="1">
    <location>
        <begin position="86"/>
        <end position="96"/>
    </location>
</feature>
<feature type="compositionally biased region" description="Low complexity" evidence="1">
    <location>
        <begin position="220"/>
        <end position="232"/>
    </location>
</feature>
<evidence type="ECO:0000313" key="2">
    <source>
        <dbReference type="EMBL" id="KAF7534419.1"/>
    </source>
</evidence>
<evidence type="ECO:0000256" key="1">
    <source>
        <dbReference type="SAM" id="MobiDB-lite"/>
    </source>
</evidence>
<gene>
    <name evidence="2" type="ORF">G7Z17_g13364</name>
</gene>
<dbReference type="EMBL" id="JAANBB010000768">
    <property type="protein sequence ID" value="KAF7534419.1"/>
    <property type="molecule type" value="Genomic_DNA"/>
</dbReference>
<accession>A0A9P5GZ27</accession>
<dbReference type="AlphaFoldDB" id="A0A9P5GZ27"/>
<feature type="compositionally biased region" description="Basic residues" evidence="1">
    <location>
        <begin position="206"/>
        <end position="219"/>
    </location>
</feature>
<feature type="compositionally biased region" description="Polar residues" evidence="1">
    <location>
        <begin position="160"/>
        <end position="169"/>
    </location>
</feature>